<comment type="subcellular location">
    <subcellularLocation>
        <location evidence="1">Membrane</location>
    </subcellularLocation>
</comment>
<dbReference type="Gene3D" id="3.30.1370.120">
    <property type="match status" value="4"/>
</dbReference>
<evidence type="ECO:0000256" key="3">
    <source>
        <dbReference type="ARBA" id="ARBA00023136"/>
    </source>
</evidence>
<feature type="region of interest" description="Disordered" evidence="4">
    <location>
        <begin position="950"/>
        <end position="1032"/>
    </location>
</feature>
<evidence type="ECO:0000313" key="8">
    <source>
        <dbReference type="Proteomes" id="UP000315010"/>
    </source>
</evidence>
<feature type="domain" description="NolW-like" evidence="6">
    <location>
        <begin position="816"/>
        <end position="919"/>
    </location>
</feature>
<feature type="chain" id="PRO_5022717872" evidence="5">
    <location>
        <begin position="25"/>
        <end position="1032"/>
    </location>
</feature>
<feature type="signal peptide" evidence="5">
    <location>
        <begin position="1"/>
        <end position="24"/>
    </location>
</feature>
<dbReference type="GO" id="GO:0009306">
    <property type="term" value="P:protein secretion"/>
    <property type="evidence" value="ECO:0007669"/>
    <property type="project" value="TreeGrafter"/>
</dbReference>
<feature type="region of interest" description="Disordered" evidence="4">
    <location>
        <begin position="842"/>
        <end position="880"/>
    </location>
</feature>
<proteinExistence type="predicted"/>
<comment type="caution">
    <text evidence="7">The sequence shown here is derived from an EMBL/GenBank/DDBJ whole genome shotgun (WGS) entry which is preliminary data.</text>
</comment>
<feature type="compositionally biased region" description="Low complexity" evidence="4">
    <location>
        <begin position="48"/>
        <end position="63"/>
    </location>
</feature>
<dbReference type="Proteomes" id="UP000315010">
    <property type="component" value="Unassembled WGS sequence"/>
</dbReference>
<dbReference type="GO" id="GO:0016020">
    <property type="term" value="C:membrane"/>
    <property type="evidence" value="ECO:0007669"/>
    <property type="project" value="UniProtKB-SubCell"/>
</dbReference>
<evidence type="ECO:0000256" key="2">
    <source>
        <dbReference type="ARBA" id="ARBA00022729"/>
    </source>
</evidence>
<keyword evidence="2 5" id="KW-0732">Signal</keyword>
<dbReference type="InterPro" id="IPR038591">
    <property type="entry name" value="NolW-like_sf"/>
</dbReference>
<evidence type="ECO:0000256" key="1">
    <source>
        <dbReference type="ARBA" id="ARBA00004370"/>
    </source>
</evidence>
<dbReference type="PANTHER" id="PTHR30332">
    <property type="entry name" value="PROBABLE GENERAL SECRETION PATHWAY PROTEIN D"/>
    <property type="match status" value="1"/>
</dbReference>
<feature type="compositionally biased region" description="Acidic residues" evidence="4">
    <location>
        <begin position="79"/>
        <end position="92"/>
    </location>
</feature>
<dbReference type="InterPro" id="IPR050810">
    <property type="entry name" value="Bact_Secretion_Sys_Channel"/>
</dbReference>
<keyword evidence="8" id="KW-1185">Reference proteome</keyword>
<evidence type="ECO:0000256" key="4">
    <source>
        <dbReference type="SAM" id="MobiDB-lite"/>
    </source>
</evidence>
<feature type="compositionally biased region" description="Gly residues" evidence="4">
    <location>
        <begin position="995"/>
        <end position="1032"/>
    </location>
</feature>
<keyword evidence="3" id="KW-0472">Membrane</keyword>
<protein>
    <submittedName>
        <fullName evidence="7">Bacterial type II/III secretion system short domain protein</fullName>
    </submittedName>
</protein>
<evidence type="ECO:0000259" key="6">
    <source>
        <dbReference type="Pfam" id="PF03958"/>
    </source>
</evidence>
<name>A0A5C5Z6R8_9BACT</name>
<feature type="domain" description="NolW-like" evidence="6">
    <location>
        <begin position="703"/>
        <end position="804"/>
    </location>
</feature>
<dbReference type="Pfam" id="PF03958">
    <property type="entry name" value="Secretin_N"/>
    <property type="match status" value="3"/>
</dbReference>
<feature type="region of interest" description="Disordered" evidence="4">
    <location>
        <begin position="577"/>
        <end position="626"/>
    </location>
</feature>
<dbReference type="EMBL" id="SJPJ01000001">
    <property type="protein sequence ID" value="TWT82223.1"/>
    <property type="molecule type" value="Genomic_DNA"/>
</dbReference>
<feature type="compositionally biased region" description="Low complexity" evidence="4">
    <location>
        <begin position="950"/>
        <end position="979"/>
    </location>
</feature>
<feature type="region of interest" description="Disordered" evidence="4">
    <location>
        <begin position="48"/>
        <end position="93"/>
    </location>
</feature>
<dbReference type="GO" id="GO:0015627">
    <property type="term" value="C:type II protein secretion system complex"/>
    <property type="evidence" value="ECO:0007669"/>
    <property type="project" value="TreeGrafter"/>
</dbReference>
<evidence type="ECO:0000256" key="5">
    <source>
        <dbReference type="SAM" id="SignalP"/>
    </source>
</evidence>
<dbReference type="RefSeq" id="WP_419194477.1">
    <property type="nucleotide sequence ID" value="NZ_SJPJ01000001.1"/>
</dbReference>
<organism evidence="7 8">
    <name type="scientific">Novipirellula herctigrandis</name>
    <dbReference type="NCBI Taxonomy" id="2527986"/>
    <lineage>
        <taxon>Bacteria</taxon>
        <taxon>Pseudomonadati</taxon>
        <taxon>Planctomycetota</taxon>
        <taxon>Planctomycetia</taxon>
        <taxon>Pirellulales</taxon>
        <taxon>Pirellulaceae</taxon>
        <taxon>Novipirellula</taxon>
    </lineage>
</organism>
<gene>
    <name evidence="7" type="ORF">CA13_36840</name>
</gene>
<feature type="compositionally biased region" description="Polar residues" evidence="4">
    <location>
        <begin position="577"/>
        <end position="587"/>
    </location>
</feature>
<dbReference type="InterPro" id="IPR005644">
    <property type="entry name" value="NolW-like"/>
</dbReference>
<sequence length="1032" mass="107154" precursor="true">MKSHLYCVAYSVMAFWLSPPIGLAQQANELPVAEMPAADVPVMDAPTTEAPAADVPAAAETPAPETPAPETPAPADTPEAAEADPPAAEEAEVAVPVSEIAGSEIAGSEIPDTEGAVADVPTPDVPTPDVPVADAMPGLPAVNSYPVVSRQIGEKGELVFNFTGTSWNDVLNWLAEEADLSLQIDRFPAGTVNFSDPTRSYSVSESLDILNRLLLDRGYALVRRGRMLLLIDLEVDNAANLISEMAELVSLDQLDDRSQSDIVSSVFPLGSLTPDAARQELAQLIGPWGRIIVLDSARQVKVTETVGKLLAIRELLDNAKKAESDVTEIVLKNRGADEVLEIARPLLELDAGQNSNESIRISVGLYGERIYATGLPGKVSLLESIVAKADTPLVTADTDGSAELTLPVFETHTVTQADSATVFDVLQTLLAGTPDARIAIDPKTNAIVSYARPETQALVAATIAKLEGSGQEFKVITLKQLDPASALLTINKFFGVSETGGEGPTVDGDPATNRLWIRGSAEQIAMVEKLISELEGNDALGALSDKVRVLPYSGQAAEDALQQVKDVWSVLGRGNQIRTISPSNGRTSEGGGMPERRIHPKPQQEPSPTTDKLPANPVTTDAPDFAANPFRSESLVTTQADEATPPSDPPSMTFDFHGADIVVQFSPAGMIIASEDTEALDAFEALMESFSSTTAYASDLPTIFWLKYAKADITAELVSSILGGGDSSLSSVTESITGGLGGGMLGLMGMGGGGGDSSAAKSVLTSTGSVSIVPDARLNALIVQANAIDLQMIEMILQKVDIQESPEDVEVTAKPRLIPVIYQDASSVAEVVKGVFADRMNDGSSGGGGRGGGQPSPQDFIAALRGGGRGGGKEAAQSEPSKIIVAVDERSNSLVVTATPQDFEEVQQLVLALDEGGMQTEESVEVVTLKGNIKADVVRQALESVLGASANTTTSGSSGSSSSSRSTGSSAAASGSPSSDEIRRRIEMFRSMQGGRPGGSSIGGGRPSGGGGRPSGGGSSRGGPGGGSRGGR</sequence>
<reference evidence="7 8" key="1">
    <citation type="submission" date="2019-02" db="EMBL/GenBank/DDBJ databases">
        <title>Deep-cultivation of Planctomycetes and their phenomic and genomic characterization uncovers novel biology.</title>
        <authorList>
            <person name="Wiegand S."/>
            <person name="Jogler M."/>
            <person name="Boedeker C."/>
            <person name="Pinto D."/>
            <person name="Vollmers J."/>
            <person name="Rivas-Marin E."/>
            <person name="Kohn T."/>
            <person name="Peeters S.H."/>
            <person name="Heuer A."/>
            <person name="Rast P."/>
            <person name="Oberbeckmann S."/>
            <person name="Bunk B."/>
            <person name="Jeske O."/>
            <person name="Meyerdierks A."/>
            <person name="Storesund J.E."/>
            <person name="Kallscheuer N."/>
            <person name="Luecker S."/>
            <person name="Lage O.M."/>
            <person name="Pohl T."/>
            <person name="Merkel B.J."/>
            <person name="Hornburger P."/>
            <person name="Mueller R.-W."/>
            <person name="Bruemmer F."/>
            <person name="Labrenz M."/>
            <person name="Spormann A.M."/>
            <person name="Op Den Camp H."/>
            <person name="Overmann J."/>
            <person name="Amann R."/>
            <person name="Jetten M.S.M."/>
            <person name="Mascher T."/>
            <person name="Medema M.H."/>
            <person name="Devos D.P."/>
            <person name="Kaster A.-K."/>
            <person name="Ovreas L."/>
            <person name="Rohde M."/>
            <person name="Galperin M.Y."/>
            <person name="Jogler C."/>
        </authorList>
    </citation>
    <scope>NUCLEOTIDE SEQUENCE [LARGE SCALE GENOMIC DNA]</scope>
    <source>
        <strain evidence="7 8">CA13</strain>
    </source>
</reference>
<dbReference type="PANTHER" id="PTHR30332:SF24">
    <property type="entry name" value="SECRETIN GSPD-RELATED"/>
    <property type="match status" value="1"/>
</dbReference>
<feature type="domain" description="NolW-like" evidence="6">
    <location>
        <begin position="474"/>
        <end position="535"/>
    </location>
</feature>
<feature type="compositionally biased region" description="Gly residues" evidence="4">
    <location>
        <begin position="844"/>
        <end position="854"/>
    </location>
</feature>
<evidence type="ECO:0000313" key="7">
    <source>
        <dbReference type="EMBL" id="TWT82223.1"/>
    </source>
</evidence>
<dbReference type="AlphaFoldDB" id="A0A5C5Z6R8"/>
<accession>A0A5C5Z6R8</accession>